<feature type="domain" description="TonB-dependent receptor plug" evidence="9">
    <location>
        <begin position="211"/>
        <end position="333"/>
    </location>
</feature>
<dbReference type="Gene3D" id="2.60.40.1120">
    <property type="entry name" value="Carboxypeptidase-like, regulatory domain"/>
    <property type="match status" value="1"/>
</dbReference>
<evidence type="ECO:0000256" key="7">
    <source>
        <dbReference type="PROSITE-ProRule" id="PRU01360"/>
    </source>
</evidence>
<keyword evidence="6 7" id="KW-0998">Cell outer membrane</keyword>
<dbReference type="NCBIfam" id="TIGR04057">
    <property type="entry name" value="SusC_RagA_signa"/>
    <property type="match status" value="1"/>
</dbReference>
<comment type="subcellular location">
    <subcellularLocation>
        <location evidence="1 7">Cell outer membrane</location>
        <topology evidence="1 7">Multi-pass membrane protein</topology>
    </subcellularLocation>
</comment>
<dbReference type="SUPFAM" id="SSF56935">
    <property type="entry name" value="Porins"/>
    <property type="match status" value="1"/>
</dbReference>
<dbReference type="OrthoDB" id="9768177at2"/>
<evidence type="ECO:0000259" key="9">
    <source>
        <dbReference type="Pfam" id="PF07715"/>
    </source>
</evidence>
<dbReference type="InterPro" id="IPR023997">
    <property type="entry name" value="TonB-dep_OMP_SusC/RagA_CS"/>
</dbReference>
<accession>A0A365XQW2</accession>
<dbReference type="Pfam" id="PF07715">
    <property type="entry name" value="Plug"/>
    <property type="match status" value="1"/>
</dbReference>
<evidence type="ECO:0000256" key="1">
    <source>
        <dbReference type="ARBA" id="ARBA00004571"/>
    </source>
</evidence>
<evidence type="ECO:0000313" key="11">
    <source>
        <dbReference type="Proteomes" id="UP000253410"/>
    </source>
</evidence>
<dbReference type="Gene3D" id="2.170.130.10">
    <property type="entry name" value="TonB-dependent receptor, plug domain"/>
    <property type="match status" value="1"/>
</dbReference>
<evidence type="ECO:0000313" key="10">
    <source>
        <dbReference type="EMBL" id="RBL88518.1"/>
    </source>
</evidence>
<dbReference type="InterPro" id="IPR037066">
    <property type="entry name" value="Plug_dom_sf"/>
</dbReference>
<keyword evidence="4 7" id="KW-0812">Transmembrane</keyword>
<dbReference type="Pfam" id="PF13715">
    <property type="entry name" value="CarbopepD_reg_2"/>
    <property type="match status" value="1"/>
</dbReference>
<keyword evidence="11" id="KW-1185">Reference proteome</keyword>
<feature type="chain" id="PRO_5016579177" evidence="8">
    <location>
        <begin position="27"/>
        <end position="1151"/>
    </location>
</feature>
<reference evidence="10 11" key="1">
    <citation type="submission" date="2018-05" db="EMBL/GenBank/DDBJ databases">
        <title>Chitinophaga sp. K3CV102501T nov., isolated from isolated from a monsoon evergreen broad-leaved forest soil.</title>
        <authorList>
            <person name="Lv Y."/>
        </authorList>
    </citation>
    <scope>NUCLEOTIDE SEQUENCE [LARGE SCALE GENOMIC DNA]</scope>
    <source>
        <strain evidence="10 11">GDMCC 1.1325</strain>
    </source>
</reference>
<dbReference type="SUPFAM" id="SSF49464">
    <property type="entry name" value="Carboxypeptidase regulatory domain-like"/>
    <property type="match status" value="1"/>
</dbReference>
<keyword evidence="2 7" id="KW-0813">Transport</keyword>
<dbReference type="Proteomes" id="UP000253410">
    <property type="component" value="Unassembled WGS sequence"/>
</dbReference>
<dbReference type="GO" id="GO:0009279">
    <property type="term" value="C:cell outer membrane"/>
    <property type="evidence" value="ECO:0007669"/>
    <property type="project" value="UniProtKB-SubCell"/>
</dbReference>
<dbReference type="InterPro" id="IPR023996">
    <property type="entry name" value="TonB-dep_OMP_SusC/RagA"/>
</dbReference>
<evidence type="ECO:0000256" key="5">
    <source>
        <dbReference type="ARBA" id="ARBA00023136"/>
    </source>
</evidence>
<dbReference type="InterPro" id="IPR039426">
    <property type="entry name" value="TonB-dep_rcpt-like"/>
</dbReference>
<dbReference type="NCBIfam" id="TIGR04056">
    <property type="entry name" value="OMP_RagA_SusC"/>
    <property type="match status" value="1"/>
</dbReference>
<gene>
    <name evidence="10" type="ORF">DF182_18235</name>
</gene>
<evidence type="ECO:0000256" key="4">
    <source>
        <dbReference type="ARBA" id="ARBA00022692"/>
    </source>
</evidence>
<organism evidence="10 11">
    <name type="scientific">Chitinophaga flava</name>
    <dbReference type="NCBI Taxonomy" id="2259036"/>
    <lineage>
        <taxon>Bacteria</taxon>
        <taxon>Pseudomonadati</taxon>
        <taxon>Bacteroidota</taxon>
        <taxon>Chitinophagia</taxon>
        <taxon>Chitinophagales</taxon>
        <taxon>Chitinophagaceae</taxon>
        <taxon>Chitinophaga</taxon>
    </lineage>
</organism>
<dbReference type="AlphaFoldDB" id="A0A365XQW2"/>
<dbReference type="EMBL" id="QFFJ01000002">
    <property type="protein sequence ID" value="RBL88518.1"/>
    <property type="molecule type" value="Genomic_DNA"/>
</dbReference>
<evidence type="ECO:0000256" key="8">
    <source>
        <dbReference type="SAM" id="SignalP"/>
    </source>
</evidence>
<evidence type="ECO:0000256" key="6">
    <source>
        <dbReference type="ARBA" id="ARBA00023237"/>
    </source>
</evidence>
<keyword evidence="8" id="KW-0732">Signal</keyword>
<feature type="signal peptide" evidence="8">
    <location>
        <begin position="1"/>
        <end position="26"/>
    </location>
</feature>
<dbReference type="PROSITE" id="PS52016">
    <property type="entry name" value="TONB_DEPENDENT_REC_3"/>
    <property type="match status" value="1"/>
</dbReference>
<evidence type="ECO:0000256" key="3">
    <source>
        <dbReference type="ARBA" id="ARBA00022452"/>
    </source>
</evidence>
<comment type="caution">
    <text evidence="10">The sequence shown here is derived from an EMBL/GenBank/DDBJ whole genome shotgun (WGS) entry which is preliminary data.</text>
</comment>
<name>A0A365XQW2_9BACT</name>
<proteinExistence type="inferred from homology"/>
<protein>
    <submittedName>
        <fullName evidence="10">SusC/RagA family TonB-linked outer membrane protein</fullName>
    </submittedName>
</protein>
<sequence length="1151" mass="126975">MRSSMKKVKFICTVIMIVLTCARAFAQDKSSVLTKRVSLEVTDKPVPEILTLIEKQLSVSFAYPNEVVNGRGNFSFKEKNTQLENILKVLFPASSFQIKAMGTHVVIKQLPKVQGPLIQLKGRIMDKQTGEALPGAVITSRETGKSVVSGEDGSFTLSAPEGGTYQVAFIGYETAVNTVRGNKSADVQLVRRIAEMNTVVVTALGIGRQQRSLGYAYTDVKGSDFTKARENNPVASLAGRVAGLDVNMTNSGVGASVKVTLRGVKVVGGDNQPLYVIDGVPINNSSPGQADKYGGYDLGDGTSIINPDEIETMSVLKGGAATALYGSRASNGVILITTKKGNNKGLEVEVTSNAVLEKLNNSYDFQEEYGSGRAGQLPRDAATARTYTQSSWGPKLSADSTTWLWNGNRVPYVKAVNPIQKFFREGLTLSNSIAMATGNDKSQLRFTYTNLHNKDIVPASGLDRHNFAIRGTSKLTDKLSIDAKVAYLSEKVNNRPALSDNPNNIGYVLSGIAPNISIDWLKEYKDPKTGDYIDWNNEPYQVNPYWALNEQPNNSKQDRLTGFAMLKYQLTPYLSVQGRTGTDYSKFSFREFTEFSSPFNTTGAIALKDRTLRETNSELLLTFSKQVKDFQINANLGTNRMDYEENVLDTRGRDISVRGIKSINNFRTKLSEETVNRKRINSVYGALSVAYKNYLYLDLTGRNDWSSTLATGKNSFFYPSVSASFVFSELMPQNELLNFGKIRLSVAQTGTDAVDPYQLKITYANNPNIPMVGGYSIGGVAVDRVPFEGLKPSISKSYEAGINLVMLHNRVNMDVTFYKSNTRDQVLFPTITSASGYTTAAINSGNVQNKGVEVALGIKPIVSKNFNWDMNITWARNVNKILELSPMVSGYYTLASARWANASIVAQEGEEYGIIVGRKFLRDDKGTVVLDDKLLPRYEAEDTRLGNGQFKWIGGINNRFAYKNFALSVLLDVRHGGHIYSMTNLRAYANGRQKGTLEGRESWTQSEKERVAAGVEPANWKPTGGIFVTGVQEDGVDGNGNKKYKSASGFVSPQVYWTRITDNIPEAFIYDASFVKVRQITLDYHLPKSILRKTMIRDLTVSLVARNLFILSKDVPNIDPQSSYNNSNGQGFEYGSLPTRRSYGINLYAKF</sequence>
<dbReference type="Gene3D" id="2.40.170.20">
    <property type="entry name" value="TonB-dependent receptor, beta-barrel domain"/>
    <property type="match status" value="1"/>
</dbReference>
<keyword evidence="3 7" id="KW-1134">Transmembrane beta strand</keyword>
<dbReference type="InterPro" id="IPR036942">
    <property type="entry name" value="Beta-barrel_TonB_sf"/>
</dbReference>
<dbReference type="InterPro" id="IPR008969">
    <property type="entry name" value="CarboxyPept-like_regulatory"/>
</dbReference>
<evidence type="ECO:0000256" key="2">
    <source>
        <dbReference type="ARBA" id="ARBA00022448"/>
    </source>
</evidence>
<comment type="similarity">
    <text evidence="7">Belongs to the TonB-dependent receptor family.</text>
</comment>
<keyword evidence="5 7" id="KW-0472">Membrane</keyword>
<dbReference type="InterPro" id="IPR012910">
    <property type="entry name" value="Plug_dom"/>
</dbReference>